<proteinExistence type="predicted"/>
<dbReference type="Gene3D" id="3.40.50.300">
    <property type="entry name" value="P-loop containing nucleotide triphosphate hydrolases"/>
    <property type="match status" value="1"/>
</dbReference>
<dbReference type="Pfam" id="PF13614">
    <property type="entry name" value="AAA_31"/>
    <property type="match status" value="1"/>
</dbReference>
<protein>
    <submittedName>
        <fullName evidence="2">AAA family ATPase</fullName>
    </submittedName>
</protein>
<name>A0ABW7CA58_9CYAN</name>
<dbReference type="CDD" id="cd02042">
    <property type="entry name" value="ParAB_family"/>
    <property type="match status" value="1"/>
</dbReference>
<dbReference type="InterPro" id="IPR025669">
    <property type="entry name" value="AAA_dom"/>
</dbReference>
<dbReference type="InterPro" id="IPR050678">
    <property type="entry name" value="DNA_Partitioning_ATPase"/>
</dbReference>
<evidence type="ECO:0000259" key="1">
    <source>
        <dbReference type="Pfam" id="PF13614"/>
    </source>
</evidence>
<keyword evidence="3" id="KW-1185">Reference proteome</keyword>
<sequence length="487" mass="54867">MMLTPEEFQQQWTALLDRVETCTTEKALEDRVLTPLLMLLGYDKADVAQQVLFGRKRVDFLVKAQQAAPSSHYLVIEAKAPHKSIAHNSWQLREYLRESGSLLGLLTNGNQFKLLYNDGRAIHILWEFERADLYNNYRLLGSLLWQRNCDRVMAAFADSHRKVHHQFIRAIARLSHDPKMMNLSAIHDRQTSDPEPQRRESMIITVFNNKGGVGKTTLTINLAAALSQMGKRVLLIDIDAQANLTTGLGIDPLEDIEKAGRKDITHLLTEPKTTAASVTISKRWGNVTLDVIPSHIRLSNMENQLIQLVDSDRILAKKLKNHDYDFVFVDPPPSFGKVNRISLMASAGVLVPTQLSPYPIRALEYVFSQVEEVGQFRETPLPIVGIAVSMYDRQSKTFNQAMVDDLNAKLDRLPGGDRTALFREKTWVPRLNVLSKSQSKGYPLCAADFDEDLGSQDRNSVENALAAFENLAKELIQKVSVDVEPNP</sequence>
<organism evidence="2 3">
    <name type="scientific">Limnothrix redekei LRLZ20PSL1</name>
    <dbReference type="NCBI Taxonomy" id="3112953"/>
    <lineage>
        <taxon>Bacteria</taxon>
        <taxon>Bacillati</taxon>
        <taxon>Cyanobacteriota</taxon>
        <taxon>Cyanophyceae</taxon>
        <taxon>Pseudanabaenales</taxon>
        <taxon>Pseudanabaenaceae</taxon>
        <taxon>Limnothrix</taxon>
    </lineage>
</organism>
<dbReference type="SUPFAM" id="SSF52540">
    <property type="entry name" value="P-loop containing nucleoside triphosphate hydrolases"/>
    <property type="match status" value="1"/>
</dbReference>
<dbReference type="PANTHER" id="PTHR13696">
    <property type="entry name" value="P-LOOP CONTAINING NUCLEOSIDE TRIPHOSPHATE HYDROLASE"/>
    <property type="match status" value="1"/>
</dbReference>
<dbReference type="EMBL" id="JAZAQF010000028">
    <property type="protein sequence ID" value="MFG3816999.1"/>
    <property type="molecule type" value="Genomic_DNA"/>
</dbReference>
<reference evidence="3" key="1">
    <citation type="journal article" date="2024" name="Algal Res.">
        <title>Biochemical, toxicological and genomic investigation of a high-biomass producing Limnothrix strain isolated from Italian shallow drinking water reservoir.</title>
        <authorList>
            <person name="Simonazzi M."/>
            <person name="Shishido T.K."/>
            <person name="Delbaje E."/>
            <person name="Wahlsten M."/>
            <person name="Fewer D.P."/>
            <person name="Sivonen K."/>
            <person name="Pezzolesi L."/>
            <person name="Pistocchi R."/>
        </authorList>
    </citation>
    <scope>NUCLEOTIDE SEQUENCE [LARGE SCALE GENOMIC DNA]</scope>
    <source>
        <strain evidence="3">LRLZ20PSL1</strain>
    </source>
</reference>
<evidence type="ECO:0000313" key="3">
    <source>
        <dbReference type="Proteomes" id="UP001604335"/>
    </source>
</evidence>
<comment type="caution">
    <text evidence="2">The sequence shown here is derived from an EMBL/GenBank/DDBJ whole genome shotgun (WGS) entry which is preliminary data.</text>
</comment>
<dbReference type="InterPro" id="IPR027417">
    <property type="entry name" value="P-loop_NTPase"/>
</dbReference>
<evidence type="ECO:0000313" key="2">
    <source>
        <dbReference type="EMBL" id="MFG3816999.1"/>
    </source>
</evidence>
<dbReference type="Proteomes" id="UP001604335">
    <property type="component" value="Unassembled WGS sequence"/>
</dbReference>
<dbReference type="PANTHER" id="PTHR13696:SF99">
    <property type="entry name" value="COBYRINIC ACID AC-DIAMIDE SYNTHASE"/>
    <property type="match status" value="1"/>
</dbReference>
<gene>
    <name evidence="2" type="ORF">VPK24_05070</name>
</gene>
<feature type="domain" description="AAA" evidence="1">
    <location>
        <begin position="203"/>
        <end position="375"/>
    </location>
</feature>
<dbReference type="RefSeq" id="WP_393011018.1">
    <property type="nucleotide sequence ID" value="NZ_JAZAQF010000028.1"/>
</dbReference>
<accession>A0ABW7CA58</accession>